<dbReference type="EMBL" id="SDIL01000170">
    <property type="protein sequence ID" value="RXK34954.1"/>
    <property type="molecule type" value="Genomic_DNA"/>
</dbReference>
<name>A0A4Q1BBC6_TREME</name>
<sequence>MTAPFPTQHHDEPAISETNELAPLSPYQAAIGSLMWTSACTRPDISFATNFLARFIAYLNKTREYGLVLGGEVGKGLEGWVNADFAGCKVTRRSTTGYIFKLCDSVISWMSKGQGSVTTSTLEVECVAMAEAAKEARWLSGLVKELVNFKGIVTLKCDKKGAFALANNPGVHTRTKHIEYRHHFIREQVSNGQIQLVYVPTNDQQADILTKALLGKRHLKNMEDLRRRHDPLAPETLDFYETSIEFDPTCDLVVVFPVPLQIASVRASQGELFYLRAILNAYSARFFGELKTVYGVEYCTFQEAARMLGLFVAENKAQMALREGLANFLTPATLRGLFTFCLVCTRAELVVHDRPLLRWEEYGEVMAQDFTLHALNDLDRGKERALQEIGRMLGEHGKSLADFGLPVPNDFEGEVGHHISLFADRRVELRAEAVMRLNHLNPEQRVIYDEIMGAVMGGRPACMFIDGKAGRGKTYLVAALLDRLQSDGKIPLVGVSAAFAALLYEGGITIHSLFKVPVNERNEELASLVTPHFRCAPVIRGGTRAEIVEASMRTSYLWRHFTVHRLITPIRHAAGIELANMVDMVGDGTTPLQDDVVDLSMIPTALTGEELTDFVFPHNICSDAVACLHRSILCATNRQCDLYNSNIILTINGEERVSYSHDTIKEVEALDTVDSLALQPHTQRDVLHAQTPPGVPSHVLSNKVNTIIRLLHNFSQERGLVKIVRLKVTAVGRQTVTCQLIGEANGVGMLQPHTILIPRITFEYPLPRKGFTLQRKQFPLAPAYATTFNSCQGLTLHQVGLDVSSSAFSQGKLYTVVSRFSRGRMGGCTMARRIQ</sequence>
<organism evidence="3 4">
    <name type="scientific">Tremella mesenterica</name>
    <name type="common">Jelly fungus</name>
    <dbReference type="NCBI Taxonomy" id="5217"/>
    <lineage>
        <taxon>Eukaryota</taxon>
        <taxon>Fungi</taxon>
        <taxon>Dikarya</taxon>
        <taxon>Basidiomycota</taxon>
        <taxon>Agaricomycotina</taxon>
        <taxon>Tremellomycetes</taxon>
        <taxon>Tremellales</taxon>
        <taxon>Tremellaceae</taxon>
        <taxon>Tremella</taxon>
    </lineage>
</organism>
<dbReference type="SUPFAM" id="SSF52540">
    <property type="entry name" value="P-loop containing nucleoside triphosphate hydrolases"/>
    <property type="match status" value="2"/>
</dbReference>
<dbReference type="InterPro" id="IPR027417">
    <property type="entry name" value="P-loop_NTPase"/>
</dbReference>
<dbReference type="Pfam" id="PF05970">
    <property type="entry name" value="PIF1"/>
    <property type="match status" value="1"/>
</dbReference>
<keyword evidence="1" id="KW-0347">Helicase</keyword>
<dbReference type="VEuPathDB" id="FungiDB:TREMEDRAFT_27045"/>
<gene>
    <name evidence="3" type="ORF">M231_07787</name>
</gene>
<dbReference type="GO" id="GO:0006281">
    <property type="term" value="P:DNA repair"/>
    <property type="evidence" value="ECO:0007669"/>
    <property type="project" value="UniProtKB-KW"/>
</dbReference>
<keyword evidence="1" id="KW-0227">DNA damage</keyword>
<reference evidence="3 4" key="1">
    <citation type="submission" date="2016-06" db="EMBL/GenBank/DDBJ databases">
        <title>Evolution of pathogenesis and genome organization in the Tremellales.</title>
        <authorList>
            <person name="Cuomo C."/>
            <person name="Litvintseva A."/>
            <person name="Heitman J."/>
            <person name="Chen Y."/>
            <person name="Sun S."/>
            <person name="Springer D."/>
            <person name="Dromer F."/>
            <person name="Young S."/>
            <person name="Zeng Q."/>
            <person name="Chapman S."/>
            <person name="Gujja S."/>
            <person name="Saif S."/>
            <person name="Birren B."/>
        </authorList>
    </citation>
    <scope>NUCLEOTIDE SEQUENCE [LARGE SCALE GENOMIC DNA]</scope>
    <source>
        <strain evidence="3 4">ATCC 28783</strain>
    </source>
</reference>
<keyword evidence="4" id="KW-1185">Reference proteome</keyword>
<comment type="catalytic activity">
    <reaction evidence="1">
        <text>ATP + H2O = ADP + phosphate + H(+)</text>
        <dbReference type="Rhea" id="RHEA:13065"/>
        <dbReference type="ChEBI" id="CHEBI:15377"/>
        <dbReference type="ChEBI" id="CHEBI:15378"/>
        <dbReference type="ChEBI" id="CHEBI:30616"/>
        <dbReference type="ChEBI" id="CHEBI:43474"/>
        <dbReference type="ChEBI" id="CHEBI:456216"/>
        <dbReference type="EC" id="5.6.2.3"/>
    </reaction>
</comment>
<dbReference type="OrthoDB" id="3344688at2759"/>
<dbReference type="InterPro" id="IPR010285">
    <property type="entry name" value="DNA_helicase_pif1-like_DEAD"/>
</dbReference>
<dbReference type="GO" id="GO:0000723">
    <property type="term" value="P:telomere maintenance"/>
    <property type="evidence" value="ECO:0007669"/>
    <property type="project" value="InterPro"/>
</dbReference>
<comment type="caution">
    <text evidence="3">The sequence shown here is derived from an EMBL/GenBank/DDBJ whole genome shotgun (WGS) entry which is preliminary data.</text>
</comment>
<proteinExistence type="inferred from homology"/>
<dbReference type="Proteomes" id="UP000289152">
    <property type="component" value="Unassembled WGS sequence"/>
</dbReference>
<keyword evidence="1" id="KW-0547">Nucleotide-binding</keyword>
<keyword evidence="1" id="KW-0067">ATP-binding</keyword>
<dbReference type="EC" id="5.6.2.3" evidence="1"/>
<accession>A0A4Q1BBC6</accession>
<keyword evidence="1" id="KW-0234">DNA repair</keyword>
<evidence type="ECO:0000313" key="4">
    <source>
        <dbReference type="Proteomes" id="UP000289152"/>
    </source>
</evidence>
<feature type="domain" description="DNA helicase Pif1-like DEAD-box helicase" evidence="2">
    <location>
        <begin position="440"/>
        <end position="526"/>
    </location>
</feature>
<dbReference type="GO" id="GO:0043139">
    <property type="term" value="F:5'-3' DNA helicase activity"/>
    <property type="evidence" value="ECO:0007669"/>
    <property type="project" value="UniProtKB-EC"/>
</dbReference>
<dbReference type="InParanoid" id="A0A4Q1BBC6"/>
<dbReference type="PANTHER" id="PTHR10492">
    <property type="match status" value="1"/>
</dbReference>
<evidence type="ECO:0000313" key="3">
    <source>
        <dbReference type="EMBL" id="RXK34954.1"/>
    </source>
</evidence>
<protein>
    <recommendedName>
        <fullName evidence="1">ATP-dependent DNA helicase</fullName>
        <ecNumber evidence="1">5.6.2.3</ecNumber>
    </recommendedName>
</protein>
<dbReference type="GO" id="GO:0016887">
    <property type="term" value="F:ATP hydrolysis activity"/>
    <property type="evidence" value="ECO:0007669"/>
    <property type="project" value="RHEA"/>
</dbReference>
<dbReference type="GO" id="GO:0005524">
    <property type="term" value="F:ATP binding"/>
    <property type="evidence" value="ECO:0007669"/>
    <property type="project" value="UniProtKB-KW"/>
</dbReference>
<dbReference type="PANTHER" id="PTHR10492:SF102">
    <property type="entry name" value="ATP-DEPENDENT DNA HELICASE"/>
    <property type="match status" value="1"/>
</dbReference>
<comment type="cofactor">
    <cofactor evidence="1">
        <name>Mg(2+)</name>
        <dbReference type="ChEBI" id="CHEBI:18420"/>
    </cofactor>
</comment>
<dbReference type="VEuPathDB" id="FungiDB:TREMEDRAFT_27049"/>
<dbReference type="STRING" id="5217.A0A4Q1BBC6"/>
<dbReference type="GO" id="GO:0006310">
    <property type="term" value="P:DNA recombination"/>
    <property type="evidence" value="ECO:0007669"/>
    <property type="project" value="UniProtKB-KW"/>
</dbReference>
<evidence type="ECO:0000256" key="1">
    <source>
        <dbReference type="RuleBase" id="RU363044"/>
    </source>
</evidence>
<evidence type="ECO:0000259" key="2">
    <source>
        <dbReference type="Pfam" id="PF05970"/>
    </source>
</evidence>
<keyword evidence="1" id="KW-0378">Hydrolase</keyword>
<keyword evidence="1" id="KW-0233">DNA recombination</keyword>
<dbReference type="Gene3D" id="3.40.50.300">
    <property type="entry name" value="P-loop containing nucleotide triphosphate hydrolases"/>
    <property type="match status" value="1"/>
</dbReference>
<dbReference type="AlphaFoldDB" id="A0A4Q1BBC6"/>
<comment type="similarity">
    <text evidence="1">Belongs to the helicase family.</text>
</comment>
<dbReference type="CDD" id="cd09272">
    <property type="entry name" value="RNase_HI_RT_Ty1"/>
    <property type="match status" value="1"/>
</dbReference>